<proteinExistence type="predicted"/>
<comment type="caution">
    <text evidence="1">The sequence shown here is derived from an EMBL/GenBank/DDBJ whole genome shotgun (WGS) entry which is preliminary data.</text>
</comment>
<evidence type="ECO:0000313" key="1">
    <source>
        <dbReference type="EMBL" id="KAJ9581683.1"/>
    </source>
</evidence>
<dbReference type="Proteomes" id="UP001233999">
    <property type="component" value="Unassembled WGS sequence"/>
</dbReference>
<dbReference type="AlphaFoldDB" id="A0AAD8E950"/>
<sequence>ERSTPSWQFLHLIISGCICYEDICLRFAYHLYAVLLFYHWNYLLYIRIVGLENLDWCFLPLAEG</sequence>
<dbReference type="EMBL" id="JASPKZ010007864">
    <property type="protein sequence ID" value="KAJ9581683.1"/>
    <property type="molecule type" value="Genomic_DNA"/>
</dbReference>
<feature type="non-terminal residue" evidence="1">
    <location>
        <position position="64"/>
    </location>
</feature>
<keyword evidence="2" id="KW-1185">Reference proteome</keyword>
<protein>
    <submittedName>
        <fullName evidence="1">Uncharacterized protein</fullName>
    </submittedName>
</protein>
<accession>A0AAD8E950</accession>
<name>A0AAD8E950_DIPPU</name>
<organism evidence="1 2">
    <name type="scientific">Diploptera punctata</name>
    <name type="common">Pacific beetle cockroach</name>
    <dbReference type="NCBI Taxonomy" id="6984"/>
    <lineage>
        <taxon>Eukaryota</taxon>
        <taxon>Metazoa</taxon>
        <taxon>Ecdysozoa</taxon>
        <taxon>Arthropoda</taxon>
        <taxon>Hexapoda</taxon>
        <taxon>Insecta</taxon>
        <taxon>Pterygota</taxon>
        <taxon>Neoptera</taxon>
        <taxon>Polyneoptera</taxon>
        <taxon>Dictyoptera</taxon>
        <taxon>Blattodea</taxon>
        <taxon>Blaberoidea</taxon>
        <taxon>Blaberidae</taxon>
        <taxon>Diplopterinae</taxon>
        <taxon>Diploptera</taxon>
    </lineage>
</organism>
<reference evidence="1" key="2">
    <citation type="submission" date="2023-05" db="EMBL/GenBank/DDBJ databases">
        <authorList>
            <person name="Fouks B."/>
        </authorList>
    </citation>
    <scope>NUCLEOTIDE SEQUENCE</scope>
    <source>
        <strain evidence="1">Stay&amp;Tobe</strain>
        <tissue evidence="1">Testes</tissue>
    </source>
</reference>
<gene>
    <name evidence="1" type="ORF">L9F63_023147</name>
</gene>
<reference evidence="1" key="1">
    <citation type="journal article" date="2023" name="IScience">
        <title>Live-bearing cockroach genome reveals convergent evolutionary mechanisms linked to viviparity in insects and beyond.</title>
        <authorList>
            <person name="Fouks B."/>
            <person name="Harrison M.C."/>
            <person name="Mikhailova A.A."/>
            <person name="Marchal E."/>
            <person name="English S."/>
            <person name="Carruthers M."/>
            <person name="Jennings E.C."/>
            <person name="Chiamaka E.L."/>
            <person name="Frigard R.A."/>
            <person name="Pippel M."/>
            <person name="Attardo G.M."/>
            <person name="Benoit J.B."/>
            <person name="Bornberg-Bauer E."/>
            <person name="Tobe S.S."/>
        </authorList>
    </citation>
    <scope>NUCLEOTIDE SEQUENCE</scope>
    <source>
        <strain evidence="1">Stay&amp;Tobe</strain>
    </source>
</reference>
<evidence type="ECO:0000313" key="2">
    <source>
        <dbReference type="Proteomes" id="UP001233999"/>
    </source>
</evidence>
<feature type="non-terminal residue" evidence="1">
    <location>
        <position position="1"/>
    </location>
</feature>